<dbReference type="KEGG" id="dpl:KGM_212584"/>
<feature type="region of interest" description="Disordered" evidence="1">
    <location>
        <begin position="22"/>
        <end position="47"/>
    </location>
</feature>
<comment type="caution">
    <text evidence="2">The sequence shown here is derived from an EMBL/GenBank/DDBJ whole genome shotgun (WGS) entry which is preliminary data.</text>
</comment>
<dbReference type="EMBL" id="AGBW02014676">
    <property type="protein sequence ID" value="OWR41243.1"/>
    <property type="molecule type" value="Genomic_DNA"/>
</dbReference>
<protein>
    <submittedName>
        <fullName evidence="2">Uncharacterized protein</fullName>
    </submittedName>
</protein>
<dbReference type="Proteomes" id="UP000007151">
    <property type="component" value="Unassembled WGS sequence"/>
</dbReference>
<evidence type="ECO:0000313" key="2">
    <source>
        <dbReference type="EMBL" id="OWR41243.1"/>
    </source>
</evidence>
<reference evidence="2 3" key="1">
    <citation type="journal article" date="2011" name="Cell">
        <title>The monarch butterfly genome yields insights into long-distance migration.</title>
        <authorList>
            <person name="Zhan S."/>
            <person name="Merlin C."/>
            <person name="Boore J.L."/>
            <person name="Reppert S.M."/>
        </authorList>
    </citation>
    <scope>NUCLEOTIDE SEQUENCE [LARGE SCALE GENOMIC DNA]</scope>
    <source>
        <strain evidence="2">F-2</strain>
    </source>
</reference>
<dbReference type="AlphaFoldDB" id="A0A212EIA7"/>
<dbReference type="InParanoid" id="A0A212EIA7"/>
<dbReference type="eggNOG" id="ENOG502SF55">
    <property type="taxonomic scope" value="Eukaryota"/>
</dbReference>
<evidence type="ECO:0000256" key="1">
    <source>
        <dbReference type="SAM" id="MobiDB-lite"/>
    </source>
</evidence>
<keyword evidence="3" id="KW-1185">Reference proteome</keyword>
<evidence type="ECO:0000313" key="3">
    <source>
        <dbReference type="Proteomes" id="UP000007151"/>
    </source>
</evidence>
<organism evidence="2 3">
    <name type="scientific">Danaus plexippus plexippus</name>
    <dbReference type="NCBI Taxonomy" id="278856"/>
    <lineage>
        <taxon>Eukaryota</taxon>
        <taxon>Metazoa</taxon>
        <taxon>Ecdysozoa</taxon>
        <taxon>Arthropoda</taxon>
        <taxon>Hexapoda</taxon>
        <taxon>Insecta</taxon>
        <taxon>Pterygota</taxon>
        <taxon>Neoptera</taxon>
        <taxon>Endopterygota</taxon>
        <taxon>Lepidoptera</taxon>
        <taxon>Glossata</taxon>
        <taxon>Ditrysia</taxon>
        <taxon>Papilionoidea</taxon>
        <taxon>Nymphalidae</taxon>
        <taxon>Danainae</taxon>
        <taxon>Danaini</taxon>
        <taxon>Danaina</taxon>
        <taxon>Danaus</taxon>
        <taxon>Danaus</taxon>
    </lineage>
</organism>
<sequence>MLLTLYTGCCVCAPQGSVQGGVQGGAQVPPVSHSTAPPGVGGVRRDPAPSEAIQSIYQGAWVPRLAHSRGPHSYQLTVAQSAAIRHKEAAGERRSIYCVGAADRRRDCGGGVLAVRQLLVSGAGGSAGGRLTSDGGAHVRAHRPAVRGAQPRRPGFIVASAAKCAAVRARLTLRSATSLPAILSPPPL</sequence>
<gene>
    <name evidence="2" type="ORF">KGM_212584</name>
</gene>
<proteinExistence type="predicted"/>
<name>A0A212EIA7_DANPL</name>
<accession>A0A212EIA7</accession>